<keyword evidence="3" id="KW-1185">Reference proteome</keyword>
<keyword evidence="1" id="KW-0472">Membrane</keyword>
<keyword evidence="1" id="KW-0812">Transmembrane</keyword>
<gene>
    <name evidence="2" type="ORF">Scep_003520</name>
</gene>
<reference evidence="2 3" key="1">
    <citation type="submission" date="2024-01" db="EMBL/GenBank/DDBJ databases">
        <title>Genome assemblies of Stephania.</title>
        <authorList>
            <person name="Yang L."/>
        </authorList>
    </citation>
    <scope>NUCLEOTIDE SEQUENCE [LARGE SCALE GENOMIC DNA]</scope>
    <source>
        <strain evidence="2">JXDWG</strain>
        <tissue evidence="2">Leaf</tissue>
    </source>
</reference>
<organism evidence="2 3">
    <name type="scientific">Stephania cephalantha</name>
    <dbReference type="NCBI Taxonomy" id="152367"/>
    <lineage>
        <taxon>Eukaryota</taxon>
        <taxon>Viridiplantae</taxon>
        <taxon>Streptophyta</taxon>
        <taxon>Embryophyta</taxon>
        <taxon>Tracheophyta</taxon>
        <taxon>Spermatophyta</taxon>
        <taxon>Magnoliopsida</taxon>
        <taxon>Ranunculales</taxon>
        <taxon>Menispermaceae</taxon>
        <taxon>Menispermoideae</taxon>
        <taxon>Cissampelideae</taxon>
        <taxon>Stephania</taxon>
    </lineage>
</organism>
<sequence length="75" mass="8169">MVCDVVMIFATLDGAVVVVVVVVAVAVVNSPSDECIPPRSLRPSFKISYFFVICSSDEPQCLSHSFDDPFICRSL</sequence>
<evidence type="ECO:0000313" key="2">
    <source>
        <dbReference type="EMBL" id="KAK9156946.1"/>
    </source>
</evidence>
<evidence type="ECO:0000313" key="3">
    <source>
        <dbReference type="Proteomes" id="UP001419268"/>
    </source>
</evidence>
<evidence type="ECO:0000256" key="1">
    <source>
        <dbReference type="SAM" id="Phobius"/>
    </source>
</evidence>
<dbReference type="Proteomes" id="UP001419268">
    <property type="component" value="Unassembled WGS sequence"/>
</dbReference>
<keyword evidence="1" id="KW-1133">Transmembrane helix</keyword>
<accession>A0AAP0KQS9</accession>
<comment type="caution">
    <text evidence="2">The sequence shown here is derived from an EMBL/GenBank/DDBJ whole genome shotgun (WGS) entry which is preliminary data.</text>
</comment>
<feature type="transmembrane region" description="Helical" evidence="1">
    <location>
        <begin position="6"/>
        <end position="29"/>
    </location>
</feature>
<dbReference type="EMBL" id="JBBNAG010000002">
    <property type="protein sequence ID" value="KAK9156946.1"/>
    <property type="molecule type" value="Genomic_DNA"/>
</dbReference>
<proteinExistence type="predicted"/>
<dbReference type="AlphaFoldDB" id="A0AAP0KQS9"/>
<protein>
    <submittedName>
        <fullName evidence="2">Uncharacterized protein</fullName>
    </submittedName>
</protein>
<name>A0AAP0KQS9_9MAGN</name>